<dbReference type="Proteomes" id="UP001189429">
    <property type="component" value="Unassembled WGS sequence"/>
</dbReference>
<evidence type="ECO:0000256" key="1">
    <source>
        <dbReference type="SAM" id="MobiDB-lite"/>
    </source>
</evidence>
<feature type="region of interest" description="Disordered" evidence="1">
    <location>
        <begin position="103"/>
        <end position="141"/>
    </location>
</feature>
<feature type="non-terminal residue" evidence="2">
    <location>
        <position position="1"/>
    </location>
</feature>
<name>A0ABN9PJ24_9DINO</name>
<dbReference type="EMBL" id="CAUYUJ010000619">
    <property type="protein sequence ID" value="CAK0791606.1"/>
    <property type="molecule type" value="Genomic_DNA"/>
</dbReference>
<sequence length="153" mass="16306">EQDLPSQQTKSIELTMGAQFAKHKPSKDDPAVPRADLKKIYEAILKGERLGAAADFAIAPGWDSRIMRARPRCKTAPLKPEAWARCAAPAQLIEPGAAARGVTGMASANKKARQIEQPQERSPEGHAEMVSAGHGAPWHEGALAPLRTAALAS</sequence>
<organism evidence="2 3">
    <name type="scientific">Prorocentrum cordatum</name>
    <dbReference type="NCBI Taxonomy" id="2364126"/>
    <lineage>
        <taxon>Eukaryota</taxon>
        <taxon>Sar</taxon>
        <taxon>Alveolata</taxon>
        <taxon>Dinophyceae</taxon>
        <taxon>Prorocentrales</taxon>
        <taxon>Prorocentraceae</taxon>
        <taxon>Prorocentrum</taxon>
    </lineage>
</organism>
<proteinExistence type="predicted"/>
<evidence type="ECO:0000313" key="3">
    <source>
        <dbReference type="Proteomes" id="UP001189429"/>
    </source>
</evidence>
<reference evidence="2" key="1">
    <citation type="submission" date="2023-10" db="EMBL/GenBank/DDBJ databases">
        <authorList>
            <person name="Chen Y."/>
            <person name="Shah S."/>
            <person name="Dougan E. K."/>
            <person name="Thang M."/>
            <person name="Chan C."/>
        </authorList>
    </citation>
    <scope>NUCLEOTIDE SEQUENCE [LARGE SCALE GENOMIC DNA]</scope>
</reference>
<feature type="non-terminal residue" evidence="2">
    <location>
        <position position="153"/>
    </location>
</feature>
<evidence type="ECO:0000313" key="2">
    <source>
        <dbReference type="EMBL" id="CAK0791606.1"/>
    </source>
</evidence>
<accession>A0ABN9PJ24</accession>
<keyword evidence="3" id="KW-1185">Reference proteome</keyword>
<gene>
    <name evidence="2" type="ORF">PCOR1329_LOCUS2452</name>
</gene>
<comment type="caution">
    <text evidence="2">The sequence shown here is derived from an EMBL/GenBank/DDBJ whole genome shotgun (WGS) entry which is preliminary data.</text>
</comment>
<protein>
    <submittedName>
        <fullName evidence="2">Uncharacterized protein</fullName>
    </submittedName>
</protein>
<feature type="compositionally biased region" description="Basic and acidic residues" evidence="1">
    <location>
        <begin position="118"/>
        <end position="127"/>
    </location>
</feature>